<dbReference type="SUPFAM" id="SSF49599">
    <property type="entry name" value="TRAF domain-like"/>
    <property type="match status" value="1"/>
</dbReference>
<evidence type="ECO:0000259" key="4">
    <source>
        <dbReference type="PROSITE" id="PS50089"/>
    </source>
</evidence>
<dbReference type="PANTHER" id="PTHR10131">
    <property type="entry name" value="TNF RECEPTOR ASSOCIATED FACTOR"/>
    <property type="match status" value="1"/>
</dbReference>
<dbReference type="InterPro" id="IPR013083">
    <property type="entry name" value="Znf_RING/FYVE/PHD"/>
</dbReference>
<evidence type="ECO:0000256" key="1">
    <source>
        <dbReference type="ARBA" id="ARBA00022771"/>
    </source>
</evidence>
<evidence type="ECO:0000313" key="5">
    <source>
        <dbReference type="EMBL" id="KAH7962673.1"/>
    </source>
</evidence>
<keyword evidence="6" id="KW-1185">Reference proteome</keyword>
<name>A0A9D4Q1G3_RHISA</name>
<dbReference type="InterPro" id="IPR001841">
    <property type="entry name" value="Znf_RING"/>
</dbReference>
<dbReference type="GO" id="GO:0005164">
    <property type="term" value="F:tumor necrosis factor receptor binding"/>
    <property type="evidence" value="ECO:0007669"/>
    <property type="project" value="TreeGrafter"/>
</dbReference>
<sequence length="238" mass="26327">MASACAQSVFGFGADLDRRPTIFVPALPSESSCSLCGLLSAASFMLPCWHLLCGSCFYQCRQISDRCPLDKRVFRQEEVAPALIKKEAILGFRIRCWNSGNGCDAVDAVSVMLDHFANACMFHTMNCQKCGEKMLHRELPGHVMSGCAATWSPGMYDKGTLASSFLNVKETLQKTSRESASLQMVLALFELRMYEMKEMIDHLSATALLFLLRRHEAFSDAIVWAALKPYACLNACPG</sequence>
<dbReference type="GO" id="GO:0009898">
    <property type="term" value="C:cytoplasmic side of plasma membrane"/>
    <property type="evidence" value="ECO:0007669"/>
    <property type="project" value="TreeGrafter"/>
</dbReference>
<keyword evidence="1 3" id="KW-0479">Metal-binding</keyword>
<reference evidence="5" key="2">
    <citation type="submission" date="2021-09" db="EMBL/GenBank/DDBJ databases">
        <authorList>
            <person name="Jia N."/>
            <person name="Wang J."/>
            <person name="Shi W."/>
            <person name="Du L."/>
            <person name="Sun Y."/>
            <person name="Zhan W."/>
            <person name="Jiang J."/>
            <person name="Wang Q."/>
            <person name="Zhang B."/>
            <person name="Ji P."/>
            <person name="Sakyi L.B."/>
            <person name="Cui X."/>
            <person name="Yuan T."/>
            <person name="Jiang B."/>
            <person name="Yang W."/>
            <person name="Lam T.T.-Y."/>
            <person name="Chang Q."/>
            <person name="Ding S."/>
            <person name="Wang X."/>
            <person name="Zhu J."/>
            <person name="Ruan X."/>
            <person name="Zhao L."/>
            <person name="Wei J."/>
            <person name="Que T."/>
            <person name="Du C."/>
            <person name="Cheng J."/>
            <person name="Dai P."/>
            <person name="Han X."/>
            <person name="Huang E."/>
            <person name="Gao Y."/>
            <person name="Liu J."/>
            <person name="Shao H."/>
            <person name="Ye R."/>
            <person name="Li L."/>
            <person name="Wei W."/>
            <person name="Wang X."/>
            <person name="Wang C."/>
            <person name="Huo Q."/>
            <person name="Li W."/>
            <person name="Guo W."/>
            <person name="Chen H."/>
            <person name="Chen S."/>
            <person name="Zhou L."/>
            <person name="Zhou L."/>
            <person name="Ni X."/>
            <person name="Tian J."/>
            <person name="Zhou Y."/>
            <person name="Sheng Y."/>
            <person name="Liu T."/>
            <person name="Pan Y."/>
            <person name="Xia L."/>
            <person name="Li J."/>
            <person name="Zhao F."/>
            <person name="Cao W."/>
        </authorList>
    </citation>
    <scope>NUCLEOTIDE SEQUENCE</scope>
    <source>
        <strain evidence="5">Rsan-2018</strain>
        <tissue evidence="5">Larvae</tissue>
    </source>
</reference>
<dbReference type="GO" id="GO:0008270">
    <property type="term" value="F:zinc ion binding"/>
    <property type="evidence" value="ECO:0007669"/>
    <property type="project" value="UniProtKB-KW"/>
</dbReference>
<dbReference type="EMBL" id="JABSTV010001249">
    <property type="protein sequence ID" value="KAH7962673.1"/>
    <property type="molecule type" value="Genomic_DNA"/>
</dbReference>
<accession>A0A9D4Q1G3</accession>
<dbReference type="Proteomes" id="UP000821837">
    <property type="component" value="Chromosome 3"/>
</dbReference>
<dbReference type="GO" id="GO:0043122">
    <property type="term" value="P:regulation of canonical NF-kappaB signal transduction"/>
    <property type="evidence" value="ECO:0007669"/>
    <property type="project" value="TreeGrafter"/>
</dbReference>
<dbReference type="VEuPathDB" id="VectorBase:RSAN_037159"/>
<reference evidence="5" key="1">
    <citation type="journal article" date="2020" name="Cell">
        <title>Large-Scale Comparative Analyses of Tick Genomes Elucidate Their Genetic Diversity and Vector Capacities.</title>
        <authorList>
            <consortium name="Tick Genome and Microbiome Consortium (TIGMIC)"/>
            <person name="Jia N."/>
            <person name="Wang J."/>
            <person name="Shi W."/>
            <person name="Du L."/>
            <person name="Sun Y."/>
            <person name="Zhan W."/>
            <person name="Jiang J.F."/>
            <person name="Wang Q."/>
            <person name="Zhang B."/>
            <person name="Ji P."/>
            <person name="Bell-Sakyi L."/>
            <person name="Cui X.M."/>
            <person name="Yuan T.T."/>
            <person name="Jiang B.G."/>
            <person name="Yang W.F."/>
            <person name="Lam T.T."/>
            <person name="Chang Q.C."/>
            <person name="Ding S.J."/>
            <person name="Wang X.J."/>
            <person name="Zhu J.G."/>
            <person name="Ruan X.D."/>
            <person name="Zhao L."/>
            <person name="Wei J.T."/>
            <person name="Ye R.Z."/>
            <person name="Que T.C."/>
            <person name="Du C.H."/>
            <person name="Zhou Y.H."/>
            <person name="Cheng J.X."/>
            <person name="Dai P.F."/>
            <person name="Guo W.B."/>
            <person name="Han X.H."/>
            <person name="Huang E.J."/>
            <person name="Li L.F."/>
            <person name="Wei W."/>
            <person name="Gao Y.C."/>
            <person name="Liu J.Z."/>
            <person name="Shao H.Z."/>
            <person name="Wang X."/>
            <person name="Wang C.C."/>
            <person name="Yang T.C."/>
            <person name="Huo Q.B."/>
            <person name="Li W."/>
            <person name="Chen H.Y."/>
            <person name="Chen S.E."/>
            <person name="Zhou L.G."/>
            <person name="Ni X.B."/>
            <person name="Tian J.H."/>
            <person name="Sheng Y."/>
            <person name="Liu T."/>
            <person name="Pan Y.S."/>
            <person name="Xia L.Y."/>
            <person name="Li J."/>
            <person name="Zhao F."/>
            <person name="Cao W.C."/>
        </authorList>
    </citation>
    <scope>NUCLEOTIDE SEQUENCE</scope>
    <source>
        <strain evidence="5">Rsan-2018</strain>
    </source>
</reference>
<evidence type="ECO:0000256" key="2">
    <source>
        <dbReference type="ARBA" id="ARBA00022833"/>
    </source>
</evidence>
<gene>
    <name evidence="5" type="ORF">HPB52_017386</name>
</gene>
<keyword evidence="2" id="KW-0862">Zinc</keyword>
<dbReference type="Gene3D" id="3.30.40.10">
    <property type="entry name" value="Zinc/RING finger domain, C3HC4 (zinc finger)"/>
    <property type="match status" value="1"/>
</dbReference>
<dbReference type="PANTHER" id="PTHR10131:SF138">
    <property type="entry name" value="RE66324P"/>
    <property type="match status" value="1"/>
</dbReference>
<comment type="caution">
    <text evidence="5">The sequence shown here is derived from an EMBL/GenBank/DDBJ whole genome shotgun (WGS) entry which is preliminary data.</text>
</comment>
<feature type="domain" description="RING-type" evidence="4">
    <location>
        <begin position="33"/>
        <end position="71"/>
    </location>
</feature>
<evidence type="ECO:0000256" key="3">
    <source>
        <dbReference type="PROSITE-ProRule" id="PRU00175"/>
    </source>
</evidence>
<protein>
    <recommendedName>
        <fullName evidence="4">RING-type domain-containing protein</fullName>
    </recommendedName>
</protein>
<organism evidence="5 6">
    <name type="scientific">Rhipicephalus sanguineus</name>
    <name type="common">Brown dog tick</name>
    <name type="synonym">Ixodes sanguineus</name>
    <dbReference type="NCBI Taxonomy" id="34632"/>
    <lineage>
        <taxon>Eukaryota</taxon>
        <taxon>Metazoa</taxon>
        <taxon>Ecdysozoa</taxon>
        <taxon>Arthropoda</taxon>
        <taxon>Chelicerata</taxon>
        <taxon>Arachnida</taxon>
        <taxon>Acari</taxon>
        <taxon>Parasitiformes</taxon>
        <taxon>Ixodida</taxon>
        <taxon>Ixodoidea</taxon>
        <taxon>Ixodidae</taxon>
        <taxon>Rhipicephalinae</taxon>
        <taxon>Rhipicephalus</taxon>
        <taxon>Rhipicephalus</taxon>
    </lineage>
</organism>
<proteinExistence type="predicted"/>
<keyword evidence="1 3" id="KW-0863">Zinc-finger</keyword>
<evidence type="ECO:0000313" key="6">
    <source>
        <dbReference type="Proteomes" id="UP000821837"/>
    </source>
</evidence>
<dbReference type="AlphaFoldDB" id="A0A9D4Q1G3"/>
<dbReference type="SUPFAM" id="SSF57850">
    <property type="entry name" value="RING/U-box"/>
    <property type="match status" value="1"/>
</dbReference>
<dbReference type="PROSITE" id="PS50089">
    <property type="entry name" value="ZF_RING_2"/>
    <property type="match status" value="1"/>
</dbReference>